<evidence type="ECO:0000313" key="2">
    <source>
        <dbReference type="EMBL" id="MDT0416622.1"/>
    </source>
</evidence>
<name>A0ABD5E5Y7_9ACTN</name>
<reference evidence="3" key="1">
    <citation type="submission" date="2023-07" db="EMBL/GenBank/DDBJ databases">
        <title>30 novel species of actinomycetes from the DSMZ collection.</title>
        <authorList>
            <person name="Nouioui I."/>
        </authorList>
    </citation>
    <scope>NUCLEOTIDE SEQUENCE [LARGE SCALE GENOMIC DNA]</scope>
    <source>
        <strain evidence="3">DSM 41982</strain>
    </source>
</reference>
<feature type="compositionally biased region" description="Acidic residues" evidence="1">
    <location>
        <begin position="51"/>
        <end position="61"/>
    </location>
</feature>
<feature type="compositionally biased region" description="Basic and acidic residues" evidence="1">
    <location>
        <begin position="32"/>
        <end position="49"/>
    </location>
</feature>
<dbReference type="AlphaFoldDB" id="A0ABD5E5Y7"/>
<sequence length="61" mass="7170">MTIDPQEPRAEEPPADPEEPETFEGEEEEQLSLERKDHEAVDEADRAEQELVVEEDEEEYR</sequence>
<dbReference type="RefSeq" id="WP_093853393.1">
    <property type="nucleotide sequence ID" value="NZ_JAVRER010000018.1"/>
</dbReference>
<organism evidence="2 3">
    <name type="scientific">Streptomyces evansiae</name>
    <dbReference type="NCBI Taxonomy" id="3075535"/>
    <lineage>
        <taxon>Bacteria</taxon>
        <taxon>Bacillati</taxon>
        <taxon>Actinomycetota</taxon>
        <taxon>Actinomycetes</taxon>
        <taxon>Kitasatosporales</taxon>
        <taxon>Streptomycetaceae</taxon>
        <taxon>Streptomyces</taxon>
    </lineage>
</organism>
<evidence type="ECO:0000256" key="1">
    <source>
        <dbReference type="SAM" id="MobiDB-lite"/>
    </source>
</evidence>
<comment type="caution">
    <text evidence="2">The sequence shown here is derived from an EMBL/GenBank/DDBJ whole genome shotgun (WGS) entry which is preliminary data.</text>
</comment>
<dbReference type="Proteomes" id="UP001183607">
    <property type="component" value="Unassembled WGS sequence"/>
</dbReference>
<evidence type="ECO:0000313" key="3">
    <source>
        <dbReference type="Proteomes" id="UP001183607"/>
    </source>
</evidence>
<feature type="compositionally biased region" description="Acidic residues" evidence="1">
    <location>
        <begin position="13"/>
        <end position="31"/>
    </location>
</feature>
<feature type="region of interest" description="Disordered" evidence="1">
    <location>
        <begin position="1"/>
        <end position="61"/>
    </location>
</feature>
<evidence type="ECO:0008006" key="4">
    <source>
        <dbReference type="Google" id="ProtNLM"/>
    </source>
</evidence>
<accession>A0ABD5E5Y7</accession>
<feature type="compositionally biased region" description="Basic and acidic residues" evidence="1">
    <location>
        <begin position="1"/>
        <end position="12"/>
    </location>
</feature>
<protein>
    <recommendedName>
        <fullName evidence="4">Nucleotide exchange factor GrpE</fullName>
    </recommendedName>
</protein>
<proteinExistence type="predicted"/>
<dbReference type="EMBL" id="JAVRER010000018">
    <property type="protein sequence ID" value="MDT0416622.1"/>
    <property type="molecule type" value="Genomic_DNA"/>
</dbReference>
<gene>
    <name evidence="2" type="ORF">RM574_14105</name>
</gene>